<dbReference type="SUPFAM" id="SSF54427">
    <property type="entry name" value="NTF2-like"/>
    <property type="match status" value="1"/>
</dbReference>
<dbReference type="OrthoDB" id="7845843at2"/>
<keyword evidence="3" id="KW-1185">Reference proteome</keyword>
<dbReference type="Proteomes" id="UP000240653">
    <property type="component" value="Unassembled WGS sequence"/>
</dbReference>
<proteinExistence type="predicted"/>
<accession>A0A2P7SGE3</accession>
<name>A0A2P7SGE3_9HYPH</name>
<dbReference type="EMBL" id="PXYL01000004">
    <property type="protein sequence ID" value="PSJ61558.1"/>
    <property type="molecule type" value="Genomic_DNA"/>
</dbReference>
<dbReference type="RefSeq" id="WP_106723990.1">
    <property type="nucleotide sequence ID" value="NZ_PXYL01000004.1"/>
</dbReference>
<comment type="caution">
    <text evidence="2">The sequence shown here is derived from an EMBL/GenBank/DDBJ whole genome shotgun (WGS) entry which is preliminary data.</text>
</comment>
<sequence>MTLQHDLALIQSLEEELFRQAVRGSPEAVDKLLAEDFVEFGRSGGVHHKADVIRSLAAEDPKNSQMLMADDFELTSLAKDVVLLTYRSVRKGEDGKELHSLRSSIWKHLEGRWQMIFHQGTPTQPVL</sequence>
<evidence type="ECO:0000313" key="2">
    <source>
        <dbReference type="EMBL" id="PSJ61558.1"/>
    </source>
</evidence>
<reference evidence="2 3" key="1">
    <citation type="submission" date="2018-03" db="EMBL/GenBank/DDBJ databases">
        <title>The draft genome of Mesorhizobium soli JCM 19897.</title>
        <authorList>
            <person name="Li L."/>
            <person name="Liu L."/>
            <person name="Liang L."/>
            <person name="Wang T."/>
            <person name="Zhang X."/>
        </authorList>
    </citation>
    <scope>NUCLEOTIDE SEQUENCE [LARGE SCALE GENOMIC DNA]</scope>
    <source>
        <strain evidence="2 3">JCM 19897</strain>
    </source>
</reference>
<evidence type="ECO:0000259" key="1">
    <source>
        <dbReference type="Pfam" id="PF14534"/>
    </source>
</evidence>
<organism evidence="2 3">
    <name type="scientific">Pseudaminobacter soli</name>
    <name type="common">ex Li et al. 2025</name>
    <dbReference type="NCBI Taxonomy" id="1295366"/>
    <lineage>
        <taxon>Bacteria</taxon>
        <taxon>Pseudomonadati</taxon>
        <taxon>Pseudomonadota</taxon>
        <taxon>Alphaproteobacteria</taxon>
        <taxon>Hyphomicrobiales</taxon>
        <taxon>Phyllobacteriaceae</taxon>
        <taxon>Pseudaminobacter</taxon>
    </lineage>
</organism>
<evidence type="ECO:0000313" key="3">
    <source>
        <dbReference type="Proteomes" id="UP000240653"/>
    </source>
</evidence>
<dbReference type="InterPro" id="IPR032710">
    <property type="entry name" value="NTF2-like_dom_sf"/>
</dbReference>
<feature type="domain" description="DUF4440" evidence="1">
    <location>
        <begin position="10"/>
        <end position="115"/>
    </location>
</feature>
<dbReference type="Gene3D" id="3.10.450.50">
    <property type="match status" value="1"/>
</dbReference>
<dbReference type="InterPro" id="IPR027843">
    <property type="entry name" value="DUF4440"/>
</dbReference>
<dbReference type="Pfam" id="PF14534">
    <property type="entry name" value="DUF4440"/>
    <property type="match status" value="1"/>
</dbReference>
<dbReference type="AlphaFoldDB" id="A0A2P7SGE3"/>
<protein>
    <submittedName>
        <fullName evidence="2">DUF4440 domain-containing protein</fullName>
    </submittedName>
</protein>
<gene>
    <name evidence="2" type="ORF">C7I85_10980</name>
</gene>